<dbReference type="EMBL" id="JAOCZP010000001">
    <property type="protein sequence ID" value="MCT7373770.1"/>
    <property type="molecule type" value="Genomic_DNA"/>
</dbReference>
<accession>A0ABT2LH28</accession>
<proteinExistence type="predicted"/>
<evidence type="ECO:0000313" key="2">
    <source>
        <dbReference type="Proteomes" id="UP001320831"/>
    </source>
</evidence>
<dbReference type="Proteomes" id="UP001320831">
    <property type="component" value="Unassembled WGS sequence"/>
</dbReference>
<keyword evidence="2" id="KW-1185">Reference proteome</keyword>
<reference evidence="1 2" key="1">
    <citation type="submission" date="2022-09" db="EMBL/GenBank/DDBJ databases">
        <title>Chelativorans salina sp. nov., a novel slightly halophilic bacterium isolated from a saline lake sediment enrichment.</title>
        <authorList>
            <person name="Gao L."/>
            <person name="Fang B.-Z."/>
            <person name="Li W.-J."/>
        </authorList>
    </citation>
    <scope>NUCLEOTIDE SEQUENCE [LARGE SCALE GENOMIC DNA]</scope>
    <source>
        <strain evidence="1 2">EGI FJ00035</strain>
    </source>
</reference>
<dbReference type="RefSeq" id="WP_260901020.1">
    <property type="nucleotide sequence ID" value="NZ_JAOCZP010000001.1"/>
</dbReference>
<protein>
    <submittedName>
        <fullName evidence="1">Uncharacterized protein</fullName>
    </submittedName>
</protein>
<dbReference type="Gene3D" id="3.20.20.120">
    <property type="entry name" value="Enolase-like C-terminal domain"/>
    <property type="match status" value="1"/>
</dbReference>
<gene>
    <name evidence="1" type="ORF">N5A92_01765</name>
</gene>
<evidence type="ECO:0000313" key="1">
    <source>
        <dbReference type="EMBL" id="MCT7373770.1"/>
    </source>
</evidence>
<sequence>MSATGAPSRSPNWHVGDADGPYEDLEAFLTDAGALAKSLLADGITAMKIWPFDIAAERSGG</sequence>
<comment type="caution">
    <text evidence="1">The sequence shown here is derived from an EMBL/GenBank/DDBJ whole genome shotgun (WGS) entry which is preliminary data.</text>
</comment>
<dbReference type="InterPro" id="IPR036849">
    <property type="entry name" value="Enolase-like_C_sf"/>
</dbReference>
<name>A0ABT2LH28_9HYPH</name>
<organism evidence="1 2">
    <name type="scientific">Chelativorans salis</name>
    <dbReference type="NCBI Taxonomy" id="2978478"/>
    <lineage>
        <taxon>Bacteria</taxon>
        <taxon>Pseudomonadati</taxon>
        <taxon>Pseudomonadota</taxon>
        <taxon>Alphaproteobacteria</taxon>
        <taxon>Hyphomicrobiales</taxon>
        <taxon>Phyllobacteriaceae</taxon>
        <taxon>Chelativorans</taxon>
    </lineage>
</organism>